<name>A0A9P8LEL7_9PEZI</name>
<reference evidence="2" key="1">
    <citation type="submission" date="2021-03" db="EMBL/GenBank/DDBJ databases">
        <title>Comparative genomics and phylogenomic investigation of the class Geoglossomycetes provide insights into ecological specialization and systematics.</title>
        <authorList>
            <person name="Melie T."/>
            <person name="Pirro S."/>
            <person name="Miller A.N."/>
            <person name="Quandt A."/>
        </authorList>
    </citation>
    <scope>NUCLEOTIDE SEQUENCE</scope>
    <source>
        <strain evidence="2">CAQ_001_2017</strain>
    </source>
</reference>
<dbReference type="SUPFAM" id="SSF53474">
    <property type="entry name" value="alpha/beta-Hydrolases"/>
    <property type="match status" value="1"/>
</dbReference>
<dbReference type="InterPro" id="IPR029058">
    <property type="entry name" value="AB_hydrolase_fold"/>
</dbReference>
<evidence type="ECO:0000313" key="3">
    <source>
        <dbReference type="Proteomes" id="UP000750711"/>
    </source>
</evidence>
<evidence type="ECO:0008006" key="4">
    <source>
        <dbReference type="Google" id="ProtNLM"/>
    </source>
</evidence>
<sequence>MPAHTTVLVSNICLGATEDDIYDTFESVLKGSKPVVGVGPMVEYTMVDGTERVATTVTIQGHTNVRENLHGLALYPKNPKVSRFAYTEIVVFLFIHGLGGHAFNSWTPGKKSSTMWPRDLLPVSLREKNLNGRFSIVGYKSSWATIKQAAEELLEYLHYGRCAEDRRPMYFALNLALWGGEGVEINDMHRSVFMRGGKCDVKGIVFFGTPFQGSDMASVASHAGGLLGLLGGNSALISSLKSKSEGLATITERFKQVQNIYGINLIIYYESEPFRKRLVPFMTTSAESARGCFAHICNPVALKADHNSMIKFANLRDRNYRQVAEGICNMLKKSRTNDLGEAPEQPALPRDSWMNNLEAASEEPSSQLAIPQSPGTSERNEGCLEAANYDGRDSQIPEEGLLKRYRRRLSTFHKFNPANQSSTNRPQPGASAIQPEHDLSAVKTPIVTYDRTQDTITYVSPSQAIPSTLNAPVTIPAENKFSSLHDCKTVFIIDDSKSMSKPVKKELGSPMSRWNYLIESLRYFGDIPAKSNDDGIDIYFLVNGAKDGKEVRSCQRLLEMLASINTQSSGPSSLDKYAGTGSPTPTPKRLNVIVITDGESDDQEEVEATLVRTARELPILEMPPLRVGIQFLQIGDNEGVKAWLNVLDDKLKYLYGIRDVSI</sequence>
<feature type="region of interest" description="Disordered" evidence="1">
    <location>
        <begin position="359"/>
        <end position="381"/>
    </location>
</feature>
<keyword evidence="3" id="KW-1185">Reference proteome</keyword>
<dbReference type="EMBL" id="JAGHQM010000285">
    <property type="protein sequence ID" value="KAH0562873.1"/>
    <property type="molecule type" value="Genomic_DNA"/>
</dbReference>
<dbReference type="PANTHER" id="PTHR34706:SF1">
    <property type="entry name" value="VWFA DOMAIN-CONTAINING PROTEIN"/>
    <property type="match status" value="1"/>
</dbReference>
<feature type="compositionally biased region" description="Polar residues" evidence="1">
    <location>
        <begin position="363"/>
        <end position="377"/>
    </location>
</feature>
<evidence type="ECO:0000313" key="2">
    <source>
        <dbReference type="EMBL" id="KAH0562873.1"/>
    </source>
</evidence>
<evidence type="ECO:0000256" key="1">
    <source>
        <dbReference type="SAM" id="MobiDB-lite"/>
    </source>
</evidence>
<gene>
    <name evidence="2" type="ORF">GP486_002523</name>
</gene>
<dbReference type="AlphaFoldDB" id="A0A9P8LEL7"/>
<proteinExistence type="predicted"/>
<comment type="caution">
    <text evidence="2">The sequence shown here is derived from an EMBL/GenBank/DDBJ whole genome shotgun (WGS) entry which is preliminary data.</text>
</comment>
<feature type="compositionally biased region" description="Polar residues" evidence="1">
    <location>
        <begin position="417"/>
        <end position="426"/>
    </location>
</feature>
<organism evidence="2 3">
    <name type="scientific">Trichoglossum hirsutum</name>
    <dbReference type="NCBI Taxonomy" id="265104"/>
    <lineage>
        <taxon>Eukaryota</taxon>
        <taxon>Fungi</taxon>
        <taxon>Dikarya</taxon>
        <taxon>Ascomycota</taxon>
        <taxon>Pezizomycotina</taxon>
        <taxon>Geoglossomycetes</taxon>
        <taxon>Geoglossales</taxon>
        <taxon>Geoglossaceae</taxon>
        <taxon>Trichoglossum</taxon>
    </lineage>
</organism>
<accession>A0A9P8LEL7</accession>
<dbReference type="PANTHER" id="PTHR34706">
    <property type="entry name" value="SLR1338 PROTEIN"/>
    <property type="match status" value="1"/>
</dbReference>
<protein>
    <recommendedName>
        <fullName evidence="4">VWFA domain-containing protein</fullName>
    </recommendedName>
</protein>
<feature type="region of interest" description="Disordered" evidence="1">
    <location>
        <begin position="415"/>
        <end position="438"/>
    </location>
</feature>
<dbReference type="Proteomes" id="UP000750711">
    <property type="component" value="Unassembled WGS sequence"/>
</dbReference>